<dbReference type="GO" id="GO:0005506">
    <property type="term" value="F:iron ion binding"/>
    <property type="evidence" value="ECO:0007669"/>
    <property type="project" value="InterPro"/>
</dbReference>
<evidence type="ECO:0000256" key="5">
    <source>
        <dbReference type="ARBA" id="ARBA00022824"/>
    </source>
</evidence>
<keyword evidence="7" id="KW-0560">Oxidoreductase</keyword>
<evidence type="ECO:0000256" key="7">
    <source>
        <dbReference type="ARBA" id="ARBA00023033"/>
    </source>
</evidence>
<evidence type="ECO:0000256" key="1">
    <source>
        <dbReference type="ARBA" id="ARBA00001971"/>
    </source>
</evidence>
<keyword evidence="6" id="KW-0408">Iron</keyword>
<keyword evidence="4" id="KW-0479">Metal-binding</keyword>
<reference evidence="10" key="1">
    <citation type="submission" date="2022-11" db="UniProtKB">
        <authorList>
            <consortium name="WormBaseParasite"/>
        </authorList>
    </citation>
    <scope>IDENTIFICATION</scope>
</reference>
<comment type="subcellular location">
    <subcellularLocation>
        <location evidence="2">Endoplasmic reticulum membrane</location>
    </subcellularLocation>
</comment>
<protein>
    <submittedName>
        <fullName evidence="10">Cytochrome P450</fullName>
    </submittedName>
</protein>
<keyword evidence="4" id="KW-0349">Heme</keyword>
<comment type="similarity">
    <text evidence="3">Belongs to the cytochrome P450 family.</text>
</comment>
<evidence type="ECO:0000256" key="3">
    <source>
        <dbReference type="ARBA" id="ARBA00010617"/>
    </source>
</evidence>
<keyword evidence="7" id="KW-0503">Monooxygenase</keyword>
<dbReference type="GO" id="GO:0016705">
    <property type="term" value="F:oxidoreductase activity, acting on paired donors, with incorporation or reduction of molecular oxygen"/>
    <property type="evidence" value="ECO:0007669"/>
    <property type="project" value="InterPro"/>
</dbReference>
<dbReference type="SUPFAM" id="SSF48264">
    <property type="entry name" value="Cytochrome P450"/>
    <property type="match status" value="1"/>
</dbReference>
<dbReference type="PANTHER" id="PTHR24291:SF189">
    <property type="entry name" value="CYTOCHROME P450 4C3-RELATED"/>
    <property type="match status" value="1"/>
</dbReference>
<evidence type="ECO:0000256" key="8">
    <source>
        <dbReference type="ARBA" id="ARBA00023136"/>
    </source>
</evidence>
<sequence>MGLVGIAVVICGITAVLAYIMKRYNYIKEHLDKIQGPTKLPLIGNLHQFKFQPDQFFEQAQGVSYMFRESTERMCRIWLGPLPFVILYGADECEAILGSSKMLTKLFHYHFLSPWIGQGLLIRLV</sequence>
<evidence type="ECO:0000256" key="6">
    <source>
        <dbReference type="ARBA" id="ARBA00023004"/>
    </source>
</evidence>
<dbReference type="Proteomes" id="UP000887577">
    <property type="component" value="Unplaced"/>
</dbReference>
<dbReference type="Gene3D" id="1.10.630.10">
    <property type="entry name" value="Cytochrome P450"/>
    <property type="match status" value="1"/>
</dbReference>
<dbReference type="PANTHER" id="PTHR24291">
    <property type="entry name" value="CYTOCHROME P450 FAMILY 4"/>
    <property type="match status" value="1"/>
</dbReference>
<dbReference type="GO" id="GO:0005789">
    <property type="term" value="C:endoplasmic reticulum membrane"/>
    <property type="evidence" value="ECO:0007669"/>
    <property type="project" value="UniProtKB-SubCell"/>
</dbReference>
<dbReference type="WBParaSite" id="PSU_v2.g10499.t1">
    <property type="protein sequence ID" value="PSU_v2.g10499.t1"/>
    <property type="gene ID" value="PSU_v2.g10499"/>
</dbReference>
<keyword evidence="8" id="KW-0472">Membrane</keyword>
<dbReference type="InterPro" id="IPR050196">
    <property type="entry name" value="Cytochrome_P450_Monoox"/>
</dbReference>
<keyword evidence="9" id="KW-1185">Reference proteome</keyword>
<proteinExistence type="inferred from homology"/>
<accession>A0A914XR75</accession>
<organism evidence="9 10">
    <name type="scientific">Panagrolaimus superbus</name>
    <dbReference type="NCBI Taxonomy" id="310955"/>
    <lineage>
        <taxon>Eukaryota</taxon>
        <taxon>Metazoa</taxon>
        <taxon>Ecdysozoa</taxon>
        <taxon>Nematoda</taxon>
        <taxon>Chromadorea</taxon>
        <taxon>Rhabditida</taxon>
        <taxon>Tylenchina</taxon>
        <taxon>Panagrolaimomorpha</taxon>
        <taxon>Panagrolaimoidea</taxon>
        <taxon>Panagrolaimidae</taxon>
        <taxon>Panagrolaimus</taxon>
    </lineage>
</organism>
<dbReference type="InterPro" id="IPR036396">
    <property type="entry name" value="Cyt_P450_sf"/>
</dbReference>
<evidence type="ECO:0000256" key="4">
    <source>
        <dbReference type="ARBA" id="ARBA00022617"/>
    </source>
</evidence>
<evidence type="ECO:0000313" key="10">
    <source>
        <dbReference type="WBParaSite" id="PSU_v2.g10499.t1"/>
    </source>
</evidence>
<name>A0A914XR75_9BILA</name>
<evidence type="ECO:0000313" key="9">
    <source>
        <dbReference type="Proteomes" id="UP000887577"/>
    </source>
</evidence>
<keyword evidence="5" id="KW-0256">Endoplasmic reticulum</keyword>
<comment type="cofactor">
    <cofactor evidence="1">
        <name>heme</name>
        <dbReference type="ChEBI" id="CHEBI:30413"/>
    </cofactor>
</comment>
<dbReference type="GO" id="GO:0004497">
    <property type="term" value="F:monooxygenase activity"/>
    <property type="evidence" value="ECO:0007669"/>
    <property type="project" value="UniProtKB-KW"/>
</dbReference>
<dbReference type="AlphaFoldDB" id="A0A914XR75"/>
<dbReference type="GO" id="GO:0020037">
    <property type="term" value="F:heme binding"/>
    <property type="evidence" value="ECO:0007669"/>
    <property type="project" value="InterPro"/>
</dbReference>
<evidence type="ECO:0000256" key="2">
    <source>
        <dbReference type="ARBA" id="ARBA00004586"/>
    </source>
</evidence>